<organism evidence="1 2">
    <name type="scientific">Pedobacter steynii</name>
    <dbReference type="NCBI Taxonomy" id="430522"/>
    <lineage>
        <taxon>Bacteria</taxon>
        <taxon>Pseudomonadati</taxon>
        <taxon>Bacteroidota</taxon>
        <taxon>Sphingobacteriia</taxon>
        <taxon>Sphingobacteriales</taxon>
        <taxon>Sphingobacteriaceae</taxon>
        <taxon>Pedobacter</taxon>
    </lineage>
</organism>
<dbReference type="Proteomes" id="UP000094313">
    <property type="component" value="Chromosome"/>
</dbReference>
<evidence type="ECO:0000313" key="1">
    <source>
        <dbReference type="EMBL" id="AOM75944.1"/>
    </source>
</evidence>
<name>A0A1D7QBJ8_9SPHI</name>
<dbReference type="AlphaFoldDB" id="A0A1D7QBJ8"/>
<dbReference type="KEGG" id="psty:BFS30_01410"/>
<sequence length="111" mass="13140">MIVPLIYCKKYMETDKMMLTYLLKHQQHRNLDAIVEVLNNNRFWEIFPPLQVEVISWKVLIGLGHLITLSFHPSQLRTVNLAIEKGAWGAFNTEAYATYDYLDVWKEKRNN</sequence>
<gene>
    <name evidence="1" type="ORF">BFS30_01410</name>
</gene>
<proteinExistence type="predicted"/>
<keyword evidence="2" id="KW-1185">Reference proteome</keyword>
<reference evidence="1 2" key="1">
    <citation type="submission" date="2016-08" db="EMBL/GenBank/DDBJ databases">
        <authorList>
            <person name="Seilhamer J.J."/>
        </authorList>
    </citation>
    <scope>NUCLEOTIDE SEQUENCE [LARGE SCALE GENOMIC DNA]</scope>
    <source>
        <strain evidence="1 2">DX4</strain>
    </source>
</reference>
<dbReference type="EMBL" id="CP017141">
    <property type="protein sequence ID" value="AOM75944.1"/>
    <property type="molecule type" value="Genomic_DNA"/>
</dbReference>
<evidence type="ECO:0000313" key="2">
    <source>
        <dbReference type="Proteomes" id="UP000094313"/>
    </source>
</evidence>
<accession>A0A1D7QBJ8</accession>
<protein>
    <submittedName>
        <fullName evidence="1">Uncharacterized protein</fullName>
    </submittedName>
</protein>